<evidence type="ECO:0000313" key="1">
    <source>
        <dbReference type="EMBL" id="DAD76305.1"/>
    </source>
</evidence>
<protein>
    <submittedName>
        <fullName evidence="1">Uncharacterized protein</fullName>
    </submittedName>
</protein>
<dbReference type="EMBL" id="BK014798">
    <property type="protein sequence ID" value="DAD76305.1"/>
    <property type="molecule type" value="Genomic_DNA"/>
</dbReference>
<accession>A0A8S5M1V8</accession>
<reference evidence="1" key="1">
    <citation type="journal article" date="2021" name="Proc. Natl. Acad. Sci. U.S.A.">
        <title>A Catalog of Tens of Thousands of Viruses from Human Metagenomes Reveals Hidden Associations with Chronic Diseases.</title>
        <authorList>
            <person name="Tisza M.J."/>
            <person name="Buck C.B."/>
        </authorList>
    </citation>
    <scope>NUCLEOTIDE SEQUENCE</scope>
    <source>
        <strain evidence="1">CttDR14</strain>
    </source>
</reference>
<proteinExistence type="predicted"/>
<organism evidence="1">
    <name type="scientific">Siphoviridae sp. cttDR14</name>
    <dbReference type="NCBI Taxonomy" id="2826490"/>
    <lineage>
        <taxon>Viruses</taxon>
        <taxon>Duplodnaviria</taxon>
        <taxon>Heunggongvirae</taxon>
        <taxon>Uroviricota</taxon>
        <taxon>Caudoviricetes</taxon>
    </lineage>
</organism>
<name>A0A8S5M1V8_9CAUD</name>
<sequence length="377" mass="41602">MIPLNAIKDDLQSRLNKAGTLQFILHTHTGKFVRAVKASTNEIDRKINGLVTLTSSDVETVQTGIDVASMTLKIDFVIRCRDDEDDVYDVTVNGEQGDLLESGNVSYVNQVYNTLNDFASKQYTGSLEDTTRTSYAIACSFDLVNDGVRDKRPTIGDSYTFTVFAYYNIIQNGENSKNIEYFLDGYVIPYTSAKIGRQPIAESDVYSGENVAKATSTATLMYCTMTVPAFFGEFYTRLNKFVEDGENTVHILTRKRKDGDKEKFSNYFVKFGDCSLSSEGVANVGMQVTFSETKIDENTQFAGDITEIDTGAATKEENGIGIYALPGTCLVVYCVAGTDDQYIGKFIKNYDNANGLANMLTYIDGSVTQIISNGELL</sequence>